<feature type="chain" id="PRO_5006586857" description="BIG2 domain-containing protein" evidence="1">
    <location>
        <begin position="21"/>
        <end position="561"/>
    </location>
</feature>
<keyword evidence="1" id="KW-0732">Signal</keyword>
<dbReference type="EMBL" id="LIAV01000233">
    <property type="protein sequence ID" value="KRO39207.1"/>
    <property type="molecule type" value="Genomic_DNA"/>
</dbReference>
<dbReference type="Gene3D" id="3.20.20.80">
    <property type="entry name" value="Glycosidases"/>
    <property type="match status" value="1"/>
</dbReference>
<dbReference type="PROSITE" id="PS51257">
    <property type="entry name" value="PROKAR_LIPOPROTEIN"/>
    <property type="match status" value="1"/>
</dbReference>
<protein>
    <recommendedName>
        <fullName evidence="4">BIG2 domain-containing protein</fullName>
    </recommendedName>
</protein>
<sequence>MKIYNLILSSLFLLSCGGGGGGGGTPTPAPPTPTPPQDTASITADPTVVFQGDSTVISWNSSNASSCTASGYWSGSKATSGSETVPMTGDSDQVLTITCGSASASVTVQVKTEDFEGSCVNPHNAEIYESYLGVYPMPSPQNVFGEEHIKAIGFKDYGVEWIYNNYKGKNATWIADCTEDEYIKLMYRTTLRRLKEHGVNSVGIYNFGYWQDDQAEFWQIDQNSKHIDDWVIEYIAAEAEKLDIKLIYTWQFQTQDVEQDFLFDFSTYNVRVDMALLKKIMDAHEEHILWEANRLEQIGVGGLSADWSAMWLNWFSGVNNEGHTQAQSDELKDYYMERMGIIIDKIKEKFTGKVYVGENVTWNDKRVFDKVDGVLLSFGNLLSDDQVATATVDLIQEKAMLVIEQTYDKWNCLDNQPCWYNSSSTIPPVMFNIFSQSHASFLSRGWIEDGFCTPGTIDNVAYDECVQNEVKTDFSAQAIFTEALFRAVDTQSYFETLGTTTSTGYWLSDTLIPDANQIPASSNTIEGFPNISQSIRGKPAEKLFKYWYTGQDELYNPTIKE</sequence>
<reference evidence="3" key="1">
    <citation type="submission" date="2015-10" db="EMBL/GenBank/DDBJ databases">
        <title>Metagenome-Assembled Genomes uncover a global brackish microbiome.</title>
        <authorList>
            <person name="Hugerth L.W."/>
            <person name="Larsson J."/>
            <person name="Alneberg J."/>
            <person name="Lindh M.V."/>
            <person name="Legrand C."/>
            <person name="Pinhassi J."/>
            <person name="Andersson A."/>
        </authorList>
    </citation>
    <scope>NUCLEOTIDE SEQUENCE [LARGE SCALE GENOMIC DNA]</scope>
</reference>
<name>A0A0R2PMB8_9GAMM</name>
<evidence type="ECO:0000256" key="1">
    <source>
        <dbReference type="SAM" id="SignalP"/>
    </source>
</evidence>
<organism evidence="2 3">
    <name type="scientific">SAR86 cluster bacterium BACL1 MAG-120920-bin57</name>
    <dbReference type="NCBI Taxonomy" id="1655571"/>
    <lineage>
        <taxon>Bacteria</taxon>
        <taxon>Pseudomonadati</taxon>
        <taxon>Pseudomonadota</taxon>
        <taxon>Gammaproteobacteria</taxon>
        <taxon>SAR86 cluster</taxon>
    </lineage>
</organism>
<comment type="caution">
    <text evidence="2">The sequence shown here is derived from an EMBL/GenBank/DDBJ whole genome shotgun (WGS) entry which is preliminary data.</text>
</comment>
<feature type="signal peptide" evidence="1">
    <location>
        <begin position="1"/>
        <end position="20"/>
    </location>
</feature>
<evidence type="ECO:0008006" key="4">
    <source>
        <dbReference type="Google" id="ProtNLM"/>
    </source>
</evidence>
<dbReference type="Proteomes" id="UP000050874">
    <property type="component" value="Unassembled WGS sequence"/>
</dbReference>
<gene>
    <name evidence="2" type="ORF">ABR63_07220</name>
</gene>
<accession>A0A0R2PMB8</accession>
<evidence type="ECO:0000313" key="2">
    <source>
        <dbReference type="EMBL" id="KRO39207.1"/>
    </source>
</evidence>
<dbReference type="AlphaFoldDB" id="A0A0R2PMB8"/>
<proteinExistence type="predicted"/>
<evidence type="ECO:0000313" key="3">
    <source>
        <dbReference type="Proteomes" id="UP000050874"/>
    </source>
</evidence>